<dbReference type="AlphaFoldDB" id="A0A0V0RCP4"/>
<evidence type="ECO:0000313" key="2">
    <source>
        <dbReference type="Proteomes" id="UP000054630"/>
    </source>
</evidence>
<reference evidence="1 2" key="1">
    <citation type="submission" date="2015-01" db="EMBL/GenBank/DDBJ databases">
        <title>Evolution of Trichinella species and genotypes.</title>
        <authorList>
            <person name="Korhonen P.K."/>
            <person name="Edoardo P."/>
            <person name="Giuseppe L.R."/>
            <person name="Gasser R.B."/>
        </authorList>
    </citation>
    <scope>NUCLEOTIDE SEQUENCE [LARGE SCALE GENOMIC DNA]</scope>
    <source>
        <strain evidence="1">ISS37</strain>
    </source>
</reference>
<comment type="caution">
    <text evidence="1">The sequence shown here is derived from an EMBL/GenBank/DDBJ whole genome shotgun (WGS) entry which is preliminary data.</text>
</comment>
<evidence type="ECO:0000313" key="1">
    <source>
        <dbReference type="EMBL" id="KRX12251.1"/>
    </source>
</evidence>
<gene>
    <name evidence="1" type="ORF">T07_7321</name>
</gene>
<protein>
    <submittedName>
        <fullName evidence="1">Uncharacterized protein</fullName>
    </submittedName>
</protein>
<dbReference type="EMBL" id="JYDL01000589">
    <property type="protein sequence ID" value="KRX12251.1"/>
    <property type="molecule type" value="Genomic_DNA"/>
</dbReference>
<proteinExistence type="predicted"/>
<name>A0A0V0RCP4_9BILA</name>
<accession>A0A0V0RCP4</accession>
<sequence>MALNVVFCQNDCLQIVKIFTYKLCRTKGAPLGK</sequence>
<keyword evidence="2" id="KW-1185">Reference proteome</keyword>
<dbReference type="Proteomes" id="UP000054630">
    <property type="component" value="Unassembled WGS sequence"/>
</dbReference>
<organism evidence="1 2">
    <name type="scientific">Trichinella nelsoni</name>
    <dbReference type="NCBI Taxonomy" id="6336"/>
    <lineage>
        <taxon>Eukaryota</taxon>
        <taxon>Metazoa</taxon>
        <taxon>Ecdysozoa</taxon>
        <taxon>Nematoda</taxon>
        <taxon>Enoplea</taxon>
        <taxon>Dorylaimia</taxon>
        <taxon>Trichinellida</taxon>
        <taxon>Trichinellidae</taxon>
        <taxon>Trichinella</taxon>
    </lineage>
</organism>